<dbReference type="InterPro" id="IPR022038">
    <property type="entry name" value="Ig-like_bact"/>
</dbReference>
<keyword evidence="7" id="KW-0472">Membrane</keyword>
<keyword evidence="3" id="KW-0964">Secreted</keyword>
<dbReference type="NCBIfam" id="TIGR01167">
    <property type="entry name" value="LPXTG_anchor"/>
    <property type="match status" value="1"/>
</dbReference>
<dbReference type="NCBIfam" id="TIGR02167">
    <property type="entry name" value="Liste_lipo_26"/>
    <property type="match status" value="11"/>
</dbReference>
<dbReference type="InterPro" id="IPR032675">
    <property type="entry name" value="LRR_dom_sf"/>
</dbReference>
<dbReference type="Pfam" id="PF07523">
    <property type="entry name" value="Big_3"/>
    <property type="match status" value="1"/>
</dbReference>
<reference evidence="9" key="2">
    <citation type="submission" date="2020-10" db="EMBL/GenBank/DDBJ databases">
        <authorList>
            <consortium name="NCBI Pathogen Detection Project"/>
        </authorList>
    </citation>
    <scope>NUCLEOTIDE SEQUENCE</scope>
    <source>
        <strain evidence="9">SFBRL218_S4</strain>
    </source>
</reference>
<dbReference type="Pfam" id="PF03382">
    <property type="entry name" value="DUF285"/>
    <property type="match status" value="2"/>
</dbReference>
<keyword evidence="4" id="KW-0732">Signal</keyword>
<sequence>MKKWKKSLRQIIVVLLLLYIIGLPIQNIVLANANELSTTEKVITDEIEANTSNSESSASGTVPTLEEEAKSTVIDKSTQTSKETSSSEMVLEKRGILTGTSEVNPSEKQEASSVTEQSEESPSTKAVTTGAFPNGSTATWNFDDATGTLAISGGTLVNPNKSIQNLTGISVSEITDIVCEDKLFLSGSCQSLFYGSAATNLDVSNFDTSQVTDMSYMFYGSVAINLDLSNFDTSSVTDMSGMLGDTAANLDLSNFDTSQVNNMSYMFDSSAATSLDLSNFDTSQVQEMSYMFYGSAATSLDLSNFDTSQVYDMSYMFADSVATSLDLSNFDTSQVTGMDYMFSGSAAISLDLSSFDTSQVNGMSYMFDSSAATSLDLSNFDTSQVQEMSYMFYGSAATSLDLSSFDTSQVNGMSYMFADSAATSLDLSSFDTSQVNDMSYMFADSAATSLDLSSFDTSQVSDMSYMFTDSAITNLDLSNFDTIHGPYMGYMFYGAQQLQNIILGSNFRFCSMDGVLPNPTPTNKYTGKWQNVGNGTVNNPKGSFVGTATELMFNQNTSAMTDTYVWQPALLEVVVENIVLPVGGTWSPDNNFVEATDSAGNSVDFKDITVTGSVDTIQPGVYTVTYSYGGITSTATVTVLETMPTSWINFSVDGTNVRSIPGSVLSTPEWNLTTGLWDKWKPGIVKVPTDKLPSEPTKQGYEFKGWKDNTGTMVDFNTLDLDLNSQNEFDFYAAFEKKEYTVTFDVEGKQEQEVVLFEELITEPTVPNKVGYAFTGWYDAETGGTKWDFTTDTMPSNEIILYARFNKLGFATPEIKPAIPTIITPITPGVNPATPSVESPTTPGAGGNQTSSNDSGLNTVNTGNMTMTSQGNAATASPATSSQGGKLAKLGENSSLLLQGFGLLLVLSGMIFFWKKRKKIHS</sequence>
<name>A0A8H9JTX8_LISMN</name>
<dbReference type="InterPro" id="IPR013783">
    <property type="entry name" value="Ig-like_fold"/>
</dbReference>
<reference evidence="9" key="1">
    <citation type="journal article" date="2018" name="Genome Biol.">
        <title>SKESA: strategic k-mer extension for scrupulous assemblies.</title>
        <authorList>
            <person name="Souvorov A."/>
            <person name="Agarwala R."/>
            <person name="Lipman D.J."/>
        </authorList>
    </citation>
    <scope>NUCLEOTIDE SEQUENCE</scope>
    <source>
        <strain evidence="9">SFBRL218_S4</strain>
    </source>
</reference>
<comment type="subcellular location">
    <subcellularLocation>
        <location evidence="1">Secreted</location>
        <location evidence="1">Cell wall</location>
        <topology evidence="1">Peptidoglycan-anchor</topology>
    </subcellularLocation>
</comment>
<evidence type="ECO:0000256" key="4">
    <source>
        <dbReference type="ARBA" id="ARBA00022729"/>
    </source>
</evidence>
<dbReference type="NCBIfam" id="TIGR02543">
    <property type="entry name" value="List_Bact_rpt"/>
    <property type="match status" value="2"/>
</dbReference>
<feature type="transmembrane region" description="Helical" evidence="7">
    <location>
        <begin position="896"/>
        <end position="914"/>
    </location>
</feature>
<evidence type="ECO:0000256" key="3">
    <source>
        <dbReference type="ARBA" id="ARBA00022525"/>
    </source>
</evidence>
<feature type="region of interest" description="Disordered" evidence="6">
    <location>
        <begin position="47"/>
        <end position="132"/>
    </location>
</feature>
<evidence type="ECO:0000256" key="6">
    <source>
        <dbReference type="SAM" id="MobiDB-lite"/>
    </source>
</evidence>
<feature type="compositionally biased region" description="Polar residues" evidence="6">
    <location>
        <begin position="833"/>
        <end position="884"/>
    </location>
</feature>
<accession>A0A8H9JTX8</accession>
<keyword evidence="5" id="KW-0572">Peptidoglycan-anchor</keyword>
<dbReference type="EMBL" id="DABXZF010000059">
    <property type="protein sequence ID" value="HAO5923621.1"/>
    <property type="molecule type" value="Genomic_DNA"/>
</dbReference>
<comment type="caution">
    <text evidence="9">The sequence shown here is derived from an EMBL/GenBank/DDBJ whole genome shotgun (WGS) entry which is preliminary data.</text>
</comment>
<proteinExistence type="predicted"/>
<dbReference type="InterPro" id="IPR013378">
    <property type="entry name" value="InlB-like_B-rpt"/>
</dbReference>
<dbReference type="InterPro" id="IPR011889">
    <property type="entry name" value="Liste_lipo_26"/>
</dbReference>
<evidence type="ECO:0000259" key="8">
    <source>
        <dbReference type="PROSITE" id="PS50847"/>
    </source>
</evidence>
<evidence type="ECO:0000256" key="2">
    <source>
        <dbReference type="ARBA" id="ARBA00022512"/>
    </source>
</evidence>
<dbReference type="AlphaFoldDB" id="A0A8H9JTX8"/>
<dbReference type="InterPro" id="IPR042229">
    <property type="entry name" value="Listeria/Bacterioides_rpt_sf"/>
</dbReference>
<evidence type="ECO:0000256" key="7">
    <source>
        <dbReference type="SAM" id="Phobius"/>
    </source>
</evidence>
<feature type="region of interest" description="Disordered" evidence="6">
    <location>
        <begin position="830"/>
        <end position="885"/>
    </location>
</feature>
<keyword evidence="7" id="KW-0812">Transmembrane</keyword>
<keyword evidence="7" id="KW-1133">Transmembrane helix</keyword>
<dbReference type="PROSITE" id="PS50847">
    <property type="entry name" value="GRAM_POS_ANCHORING"/>
    <property type="match status" value="1"/>
</dbReference>
<feature type="compositionally biased region" description="Low complexity" evidence="6">
    <location>
        <begin position="76"/>
        <end position="88"/>
    </location>
</feature>
<dbReference type="Gene3D" id="2.60.40.4270">
    <property type="entry name" value="Listeria-Bacteroides repeat domain"/>
    <property type="match status" value="1"/>
</dbReference>
<feature type="domain" description="Gram-positive cocci surface proteins LPxTG" evidence="8">
    <location>
        <begin position="887"/>
        <end position="922"/>
    </location>
</feature>
<feature type="compositionally biased region" description="Low complexity" evidence="6">
    <location>
        <begin position="49"/>
        <end position="61"/>
    </location>
</feature>
<organism evidence="9">
    <name type="scientific">Listeria monocytogenes</name>
    <dbReference type="NCBI Taxonomy" id="1639"/>
    <lineage>
        <taxon>Bacteria</taxon>
        <taxon>Bacillati</taxon>
        <taxon>Bacillota</taxon>
        <taxon>Bacilli</taxon>
        <taxon>Bacillales</taxon>
        <taxon>Listeriaceae</taxon>
        <taxon>Listeria</taxon>
    </lineage>
</organism>
<protein>
    <submittedName>
        <fullName evidence="9">BspA family leucine-rich repeat surface protein</fullName>
    </submittedName>
</protein>
<keyword evidence="2" id="KW-0134">Cell wall</keyword>
<dbReference type="Pfam" id="PF09479">
    <property type="entry name" value="Flg_new"/>
    <property type="match status" value="2"/>
</dbReference>
<dbReference type="InterPro" id="IPR019931">
    <property type="entry name" value="LPXTG_anchor"/>
</dbReference>
<feature type="compositionally biased region" description="Polar residues" evidence="6">
    <location>
        <begin position="111"/>
        <end position="127"/>
    </location>
</feature>
<dbReference type="InterPro" id="IPR005046">
    <property type="entry name" value="DUF285"/>
</dbReference>
<evidence type="ECO:0000256" key="1">
    <source>
        <dbReference type="ARBA" id="ARBA00004168"/>
    </source>
</evidence>
<evidence type="ECO:0000256" key="5">
    <source>
        <dbReference type="ARBA" id="ARBA00023088"/>
    </source>
</evidence>
<dbReference type="Gene3D" id="2.60.40.10">
    <property type="entry name" value="Immunoglobulins"/>
    <property type="match status" value="1"/>
</dbReference>
<evidence type="ECO:0000313" key="9">
    <source>
        <dbReference type="EMBL" id="HAO5923621.1"/>
    </source>
</evidence>
<dbReference type="Gene3D" id="3.80.10.10">
    <property type="entry name" value="Ribonuclease Inhibitor"/>
    <property type="match status" value="1"/>
</dbReference>
<dbReference type="Proteomes" id="UP000853596">
    <property type="component" value="Unassembled WGS sequence"/>
</dbReference>
<gene>
    <name evidence="9" type="ORF">IP987_002841</name>
</gene>